<sequence length="49" mass="5885">MTFFFCQKSNCKRGKKMNHSYIYEINSILQYLSQTQTFEIICGQQKNQI</sequence>
<evidence type="ECO:0000313" key="1">
    <source>
        <dbReference type="EMBL" id="KND62739.1"/>
    </source>
</evidence>
<keyword evidence="2" id="KW-1185">Reference proteome</keyword>
<protein>
    <submittedName>
        <fullName evidence="1">Uncharacterized protein</fullName>
    </submittedName>
</protein>
<accession>A0A0L0ML61</accession>
<comment type="caution">
    <text evidence="1">The sequence shown here is derived from an EMBL/GenBank/DDBJ whole genome shotgun (WGS) entry which is preliminary data.</text>
</comment>
<gene>
    <name evidence="1" type="ORF">AlmWB_00850</name>
</gene>
<dbReference type="EMBL" id="JPSQ01000007">
    <property type="protein sequence ID" value="KND62739.1"/>
    <property type="molecule type" value="Genomic_DNA"/>
</dbReference>
<evidence type="ECO:0000313" key="2">
    <source>
        <dbReference type="Proteomes" id="UP000037086"/>
    </source>
</evidence>
<reference evidence="1 2" key="1">
    <citation type="journal article" date="2015" name="BMC Microbiol.">
        <title>'Candidatus Phytoplasma phoenicium' associated with almond witches'-broom disease: from draft genome to genetic diversity among strain populations.</title>
        <authorList>
            <person name="Quaglino F."/>
            <person name="Kube M."/>
            <person name="Jawhari M."/>
            <person name="Abou-Jawdah Y."/>
            <person name="Siewert C."/>
            <person name="Choueiri E."/>
            <person name="Sobh H."/>
            <person name="Casati P."/>
            <person name="Tedeschi R."/>
            <person name="Molino Lova M."/>
            <person name="Alma A."/>
            <person name="Bianco P.A."/>
        </authorList>
    </citation>
    <scope>NUCLEOTIDE SEQUENCE [LARGE SCALE GENOMIC DNA]</scope>
    <source>
        <strain evidence="1 2">SA213</strain>
    </source>
</reference>
<dbReference type="PATRIC" id="fig|198422.3.peg.336"/>
<dbReference type="AlphaFoldDB" id="A0A0L0ML61"/>
<dbReference type="Proteomes" id="UP000037086">
    <property type="component" value="Unassembled WGS sequence"/>
</dbReference>
<name>A0A0L0ML61_9MOLU</name>
<proteinExistence type="predicted"/>
<organism evidence="1 2">
    <name type="scientific">Candidatus Phytoplasma phoenicium</name>
    <dbReference type="NCBI Taxonomy" id="198422"/>
    <lineage>
        <taxon>Bacteria</taxon>
        <taxon>Bacillati</taxon>
        <taxon>Mycoplasmatota</taxon>
        <taxon>Mollicutes</taxon>
        <taxon>Acholeplasmatales</taxon>
        <taxon>Acholeplasmataceae</taxon>
        <taxon>Candidatus Phytoplasma</taxon>
        <taxon>16SrIX (Pigeon pea witches'-broom group)</taxon>
    </lineage>
</organism>